<evidence type="ECO:0000313" key="1">
    <source>
        <dbReference type="EMBL" id="BBO22591.1"/>
    </source>
</evidence>
<proteinExistence type="predicted"/>
<organism evidence="1 2">
    <name type="scientific">Candidatus Nitrosymbiomonas proteolyticus</name>
    <dbReference type="NCBI Taxonomy" id="2608984"/>
    <lineage>
        <taxon>Bacteria</taxon>
        <taxon>Bacillati</taxon>
        <taxon>Armatimonadota</taxon>
        <taxon>Armatimonadota incertae sedis</taxon>
        <taxon>Candidatus Nitrosymbiomonas</taxon>
    </lineage>
</organism>
<dbReference type="AlphaFoldDB" id="A0A809S7Y5"/>
<evidence type="ECO:0000313" key="2">
    <source>
        <dbReference type="Proteomes" id="UP000662873"/>
    </source>
</evidence>
<dbReference type="EMBL" id="AP021858">
    <property type="protein sequence ID" value="BBO22591.1"/>
    <property type="molecule type" value="Genomic_DNA"/>
</dbReference>
<reference evidence="1" key="1">
    <citation type="journal article" name="DNA Res.">
        <title>The physiological potential of anammox bacteria as revealed by their core genome structure.</title>
        <authorList>
            <person name="Okubo T."/>
            <person name="Toyoda A."/>
            <person name="Fukuhara K."/>
            <person name="Uchiyama I."/>
            <person name="Harigaya Y."/>
            <person name="Kuroiwa M."/>
            <person name="Suzuki T."/>
            <person name="Murakami Y."/>
            <person name="Suwa Y."/>
            <person name="Takami H."/>
        </authorList>
    </citation>
    <scope>NUCLEOTIDE SEQUENCE</scope>
    <source>
        <strain evidence="1">317325-2</strain>
    </source>
</reference>
<dbReference type="Proteomes" id="UP000662873">
    <property type="component" value="Chromosome"/>
</dbReference>
<dbReference type="KEGG" id="npy:NPRO_01860"/>
<name>A0A809S7Y5_9BACT</name>
<evidence type="ECO:0008006" key="3">
    <source>
        <dbReference type="Google" id="ProtNLM"/>
    </source>
</evidence>
<gene>
    <name evidence="1" type="ORF">NPRO_01860</name>
</gene>
<dbReference type="InterPro" id="IPR008969">
    <property type="entry name" value="CarboxyPept-like_regulatory"/>
</dbReference>
<dbReference type="SUPFAM" id="SSF49464">
    <property type="entry name" value="Carboxypeptidase regulatory domain-like"/>
    <property type="match status" value="1"/>
</dbReference>
<accession>A0A809S7Y5</accession>
<protein>
    <recommendedName>
        <fullName evidence="3">Carboxypeptidase regulatory-like domain-containing protein</fullName>
    </recommendedName>
</protein>
<sequence length="77" mass="8121">MGIVKGRVVTRTGSPVPNATVRGNVGGLMGGFVTSKTDREGRFVLNYSGVGRLEYVSVEGGERENNVASGSDLTLYK</sequence>